<dbReference type="AlphaFoldDB" id="U4LEZ4"/>
<keyword evidence="2" id="KW-1185">Reference proteome</keyword>
<accession>U4LEZ4</accession>
<protein>
    <submittedName>
        <fullName evidence="1">Uncharacterized protein</fullName>
    </submittedName>
</protein>
<sequence>MIPTHTYFCTQVQGRLQTHKLFPQNGDGWGSKRHDGVVCPAIPPHVPSLCSYRNSVNPCQSLRNCKIYGS</sequence>
<reference evidence="1 2" key="1">
    <citation type="journal article" date="2013" name="PLoS Genet.">
        <title>The genome and development-dependent transcriptomes of Pyronema confluens: a window into fungal evolution.</title>
        <authorList>
            <person name="Traeger S."/>
            <person name="Altegoer F."/>
            <person name="Freitag M."/>
            <person name="Gabaldon T."/>
            <person name="Kempken F."/>
            <person name="Kumar A."/>
            <person name="Marcet-Houben M."/>
            <person name="Poggeler S."/>
            <person name="Stajich J.E."/>
            <person name="Nowrousian M."/>
        </authorList>
    </citation>
    <scope>NUCLEOTIDE SEQUENCE [LARGE SCALE GENOMIC DNA]</scope>
    <source>
        <strain evidence="2">CBS 100304</strain>
        <tissue evidence="1">Vegetative mycelium</tissue>
    </source>
</reference>
<evidence type="ECO:0000313" key="1">
    <source>
        <dbReference type="EMBL" id="CCX30428.1"/>
    </source>
</evidence>
<organism evidence="1 2">
    <name type="scientific">Pyronema omphalodes (strain CBS 100304)</name>
    <name type="common">Pyronema confluens</name>
    <dbReference type="NCBI Taxonomy" id="1076935"/>
    <lineage>
        <taxon>Eukaryota</taxon>
        <taxon>Fungi</taxon>
        <taxon>Dikarya</taxon>
        <taxon>Ascomycota</taxon>
        <taxon>Pezizomycotina</taxon>
        <taxon>Pezizomycetes</taxon>
        <taxon>Pezizales</taxon>
        <taxon>Pyronemataceae</taxon>
        <taxon>Pyronema</taxon>
    </lineage>
</organism>
<dbReference type="EMBL" id="HF935441">
    <property type="protein sequence ID" value="CCX30428.1"/>
    <property type="molecule type" value="Genomic_DNA"/>
</dbReference>
<name>U4LEZ4_PYROM</name>
<dbReference type="Proteomes" id="UP000018144">
    <property type="component" value="Unassembled WGS sequence"/>
</dbReference>
<gene>
    <name evidence="1" type="ORF">PCON_08627</name>
</gene>
<proteinExistence type="predicted"/>
<evidence type="ECO:0000313" key="2">
    <source>
        <dbReference type="Proteomes" id="UP000018144"/>
    </source>
</evidence>